<proteinExistence type="predicted"/>
<dbReference type="InterPro" id="IPR029055">
    <property type="entry name" value="Ntn_hydrolases_N"/>
</dbReference>
<dbReference type="EMBL" id="JAAGMN010003568">
    <property type="protein sequence ID" value="NEE11432.1"/>
    <property type="molecule type" value="Genomic_DNA"/>
</dbReference>
<organism evidence="1">
    <name type="scientific">Streptomyces sp. SID7499</name>
    <dbReference type="NCBI Taxonomy" id="2706086"/>
    <lineage>
        <taxon>Bacteria</taxon>
        <taxon>Bacillati</taxon>
        <taxon>Actinomycetota</taxon>
        <taxon>Actinomycetes</taxon>
        <taxon>Kitasatosporales</taxon>
        <taxon>Streptomycetaceae</taxon>
        <taxon>Streptomyces</taxon>
    </lineage>
</organism>
<comment type="caution">
    <text evidence="1">The sequence shown here is derived from an EMBL/GenBank/DDBJ whole genome shotgun (WGS) entry which is preliminary data.</text>
</comment>
<dbReference type="Gene3D" id="3.60.20.10">
    <property type="entry name" value="Glutamine Phosphoribosylpyrophosphate, subunit 1, domain 1"/>
    <property type="match status" value="1"/>
</dbReference>
<evidence type="ECO:0000313" key="1">
    <source>
        <dbReference type="EMBL" id="NEE11432.1"/>
    </source>
</evidence>
<sequence length="79" mass="8272">SQVLPRITDELAERCSTPLGRATYPASGLAVLDGSRTDCALGSDPDAVQPGIFGPGRMPVLKNQPYVENSNGSAWLTNA</sequence>
<gene>
    <name evidence="1" type="ORF">G3M58_33860</name>
</gene>
<dbReference type="AlphaFoldDB" id="A0A6G3X185"/>
<feature type="non-terminal residue" evidence="1">
    <location>
        <position position="79"/>
    </location>
</feature>
<accession>A0A6G3X185</accession>
<reference evidence="1" key="1">
    <citation type="submission" date="2020-01" db="EMBL/GenBank/DDBJ databases">
        <title>Insect and environment-associated Actinomycetes.</title>
        <authorList>
            <person name="Currrie C."/>
            <person name="Chevrette M."/>
            <person name="Carlson C."/>
            <person name="Stubbendieck R."/>
            <person name="Wendt-Pienkowski E."/>
        </authorList>
    </citation>
    <scope>NUCLEOTIDE SEQUENCE</scope>
    <source>
        <strain evidence="1">SID7499</strain>
    </source>
</reference>
<feature type="non-terminal residue" evidence="1">
    <location>
        <position position="1"/>
    </location>
</feature>
<name>A0A6G3X185_9ACTN</name>
<protein>
    <submittedName>
        <fullName evidence="1">Acylase</fullName>
    </submittedName>
</protein>